<feature type="transmembrane region" description="Helical" evidence="1">
    <location>
        <begin position="6"/>
        <end position="26"/>
    </location>
</feature>
<proteinExistence type="predicted"/>
<reference evidence="2" key="2">
    <citation type="journal article" date="2015" name="Data Brief">
        <title>Shoot transcriptome of the giant reed, Arundo donax.</title>
        <authorList>
            <person name="Barrero R.A."/>
            <person name="Guerrero F.D."/>
            <person name="Moolhuijzen P."/>
            <person name="Goolsby J.A."/>
            <person name="Tidwell J."/>
            <person name="Bellgard S.E."/>
            <person name="Bellgard M.I."/>
        </authorList>
    </citation>
    <scope>NUCLEOTIDE SEQUENCE</scope>
    <source>
        <tissue evidence="2">Shoot tissue taken approximately 20 cm above the soil surface</tissue>
    </source>
</reference>
<sequence length="79" mass="9003">MLLLGLSNAIQIWPIYLLVCTICVWAQELCNFVTKNSFIYVLDFTALELILGLLSLMAYERLPMDASKTDKHHSLLDLT</sequence>
<keyword evidence="1" id="KW-0472">Membrane</keyword>
<organism evidence="2">
    <name type="scientific">Arundo donax</name>
    <name type="common">Giant reed</name>
    <name type="synonym">Donax arundinaceus</name>
    <dbReference type="NCBI Taxonomy" id="35708"/>
    <lineage>
        <taxon>Eukaryota</taxon>
        <taxon>Viridiplantae</taxon>
        <taxon>Streptophyta</taxon>
        <taxon>Embryophyta</taxon>
        <taxon>Tracheophyta</taxon>
        <taxon>Spermatophyta</taxon>
        <taxon>Magnoliopsida</taxon>
        <taxon>Liliopsida</taxon>
        <taxon>Poales</taxon>
        <taxon>Poaceae</taxon>
        <taxon>PACMAD clade</taxon>
        <taxon>Arundinoideae</taxon>
        <taxon>Arundineae</taxon>
        <taxon>Arundo</taxon>
    </lineage>
</organism>
<evidence type="ECO:0000313" key="2">
    <source>
        <dbReference type="EMBL" id="JAD58866.1"/>
    </source>
</evidence>
<accession>A0A0A9B658</accession>
<keyword evidence="1" id="KW-1133">Transmembrane helix</keyword>
<reference evidence="2" key="1">
    <citation type="submission" date="2014-09" db="EMBL/GenBank/DDBJ databases">
        <authorList>
            <person name="Magalhaes I.L.F."/>
            <person name="Oliveira U."/>
            <person name="Santos F.R."/>
            <person name="Vidigal T.H.D.A."/>
            <person name="Brescovit A.D."/>
            <person name="Santos A.J."/>
        </authorList>
    </citation>
    <scope>NUCLEOTIDE SEQUENCE</scope>
    <source>
        <tissue evidence="2">Shoot tissue taken approximately 20 cm above the soil surface</tissue>
    </source>
</reference>
<feature type="transmembrane region" description="Helical" evidence="1">
    <location>
        <begin position="38"/>
        <end position="59"/>
    </location>
</feature>
<evidence type="ECO:0000256" key="1">
    <source>
        <dbReference type="SAM" id="Phobius"/>
    </source>
</evidence>
<name>A0A0A9B658_ARUDO</name>
<keyword evidence="1" id="KW-0812">Transmembrane</keyword>
<dbReference type="EMBL" id="GBRH01239029">
    <property type="protein sequence ID" value="JAD58866.1"/>
    <property type="molecule type" value="Transcribed_RNA"/>
</dbReference>
<dbReference type="AlphaFoldDB" id="A0A0A9B658"/>
<protein>
    <submittedName>
        <fullName evidence="2">Uncharacterized protein</fullName>
    </submittedName>
</protein>